<proteinExistence type="predicted"/>
<sequence length="114" mass="12463">MCHARPRGATRLEAGSTGPSASQGDIEPARRQMPVMVRVFDRASGPGPAILAGSRTRRSRRISMTQYQSRGNKAPPRTKQPPMLPKLGTALNWVPPKESSITKTQQKKRTTSAQ</sequence>
<keyword evidence="3" id="KW-1185">Reference proteome</keyword>
<protein>
    <submittedName>
        <fullName evidence="2">Uncharacterized protein</fullName>
    </submittedName>
</protein>
<gene>
    <name evidence="2" type="ordered locus">Bamb_5799</name>
</gene>
<feature type="region of interest" description="Disordered" evidence="1">
    <location>
        <begin position="1"/>
        <end position="114"/>
    </location>
</feature>
<evidence type="ECO:0000256" key="1">
    <source>
        <dbReference type="SAM" id="MobiDB-lite"/>
    </source>
</evidence>
<reference evidence="2" key="1">
    <citation type="submission" date="2006-08" db="EMBL/GenBank/DDBJ databases">
        <title>Complete sequence of Chromosome 3 of Burkholderia cepacia AMMD.</title>
        <authorList>
            <consortium name="US DOE Joint Genome Institute"/>
            <person name="Copeland A."/>
            <person name="Lucas S."/>
            <person name="Lapidus A."/>
            <person name="Barry K."/>
            <person name="Detter J.C."/>
            <person name="Glavina del Rio T."/>
            <person name="Hammon N."/>
            <person name="Israni S."/>
            <person name="Pitluck S."/>
            <person name="Bruce D."/>
            <person name="Chain P."/>
            <person name="Malfatti S."/>
            <person name="Shin M."/>
            <person name="Vergez L."/>
            <person name="Schmutz J."/>
            <person name="Larimer F."/>
            <person name="Land M."/>
            <person name="Hauser L."/>
            <person name="Kyrpides N."/>
            <person name="Kim E."/>
            <person name="Parke J."/>
            <person name="Coenye T."/>
            <person name="Konstantinidis K."/>
            <person name="Ramette A."/>
            <person name="Tiedje J."/>
            <person name="Richardson P."/>
        </authorList>
    </citation>
    <scope>NUCLEOTIDE SEQUENCE</scope>
    <source>
        <strain evidence="2">AMMD</strain>
    </source>
</reference>
<dbReference type="KEGG" id="bam:Bamb_5799"/>
<evidence type="ECO:0000313" key="2">
    <source>
        <dbReference type="EMBL" id="ABI91346.1"/>
    </source>
</evidence>
<evidence type="ECO:0000313" key="3">
    <source>
        <dbReference type="Proteomes" id="UP000000662"/>
    </source>
</evidence>
<dbReference type="Proteomes" id="UP000000662">
    <property type="component" value="Chromosome 3"/>
</dbReference>
<feature type="compositionally biased region" description="Basic residues" evidence="1">
    <location>
        <begin position="105"/>
        <end position="114"/>
    </location>
</feature>
<name>Q0B3C7_BURCM</name>
<dbReference type="AlphaFoldDB" id="Q0B3C7"/>
<dbReference type="EMBL" id="CP000442">
    <property type="protein sequence ID" value="ABI91346.1"/>
    <property type="molecule type" value="Genomic_DNA"/>
</dbReference>
<accession>Q0B3C7</accession>
<organism evidence="2 3">
    <name type="scientific">Burkholderia ambifaria (strain ATCC BAA-244 / DSM 16087 / CCUG 44356 / LMG 19182 / AMMD)</name>
    <name type="common">Burkholderia cepacia (strain AMMD)</name>
    <dbReference type="NCBI Taxonomy" id="339670"/>
    <lineage>
        <taxon>Bacteria</taxon>
        <taxon>Pseudomonadati</taxon>
        <taxon>Pseudomonadota</taxon>
        <taxon>Betaproteobacteria</taxon>
        <taxon>Burkholderiales</taxon>
        <taxon>Burkholderiaceae</taxon>
        <taxon>Burkholderia</taxon>
        <taxon>Burkholderia cepacia complex</taxon>
    </lineage>
</organism>